<dbReference type="EMBL" id="CR522870">
    <property type="protein sequence ID" value="CAG37042.1"/>
    <property type="molecule type" value="Genomic_DNA"/>
</dbReference>
<dbReference type="SUPFAM" id="SSF55781">
    <property type="entry name" value="GAF domain-like"/>
    <property type="match status" value="1"/>
</dbReference>
<keyword evidence="3" id="KW-0805">Transcription regulation</keyword>
<evidence type="ECO:0000256" key="4">
    <source>
        <dbReference type="ARBA" id="ARBA00023125"/>
    </source>
</evidence>
<dbReference type="GO" id="GO:0003677">
    <property type="term" value="F:DNA binding"/>
    <property type="evidence" value="ECO:0007669"/>
    <property type="project" value="UniProtKB-KW"/>
</dbReference>
<evidence type="ECO:0000313" key="8">
    <source>
        <dbReference type="Proteomes" id="UP000000602"/>
    </source>
</evidence>
<dbReference type="eggNOG" id="COG2203">
    <property type="taxonomic scope" value="Bacteria"/>
</dbReference>
<dbReference type="Gene3D" id="3.40.50.300">
    <property type="entry name" value="P-loop containing nucleotide triphosphate hydrolases"/>
    <property type="match status" value="1"/>
</dbReference>
<keyword evidence="1" id="KW-0547">Nucleotide-binding</keyword>
<accession>Q6AKT3</accession>
<dbReference type="OrthoDB" id="236556at2"/>
<dbReference type="RefSeq" id="WP_011189554.1">
    <property type="nucleotide sequence ID" value="NC_006138.1"/>
</dbReference>
<dbReference type="PROSITE" id="PS00675">
    <property type="entry name" value="SIGMA54_INTERACT_1"/>
    <property type="match status" value="1"/>
</dbReference>
<feature type="domain" description="Sigma-54 factor interaction" evidence="6">
    <location>
        <begin position="221"/>
        <end position="450"/>
    </location>
</feature>
<evidence type="ECO:0000259" key="6">
    <source>
        <dbReference type="PROSITE" id="PS50045"/>
    </source>
</evidence>
<dbReference type="Pfam" id="PF25601">
    <property type="entry name" value="AAA_lid_14"/>
    <property type="match status" value="1"/>
</dbReference>
<dbReference type="SMART" id="SM00382">
    <property type="entry name" value="AAA"/>
    <property type="match status" value="1"/>
</dbReference>
<dbReference type="InterPro" id="IPR025944">
    <property type="entry name" value="Sigma_54_int_dom_CS"/>
</dbReference>
<dbReference type="Proteomes" id="UP000000602">
    <property type="component" value="Chromosome"/>
</dbReference>
<dbReference type="STRING" id="177439.DP2313"/>
<dbReference type="FunFam" id="3.40.50.300:FF:000006">
    <property type="entry name" value="DNA-binding transcriptional regulator NtrC"/>
    <property type="match status" value="1"/>
</dbReference>
<evidence type="ECO:0000256" key="5">
    <source>
        <dbReference type="ARBA" id="ARBA00023163"/>
    </source>
</evidence>
<dbReference type="PROSITE" id="PS00676">
    <property type="entry name" value="SIGMA54_INTERACT_2"/>
    <property type="match status" value="1"/>
</dbReference>
<dbReference type="AlphaFoldDB" id="Q6AKT3"/>
<dbReference type="InterPro" id="IPR025943">
    <property type="entry name" value="Sigma_54_int_dom_ATP-bd_2"/>
</dbReference>
<dbReference type="PANTHER" id="PTHR32071">
    <property type="entry name" value="TRANSCRIPTIONAL REGULATORY PROTEIN"/>
    <property type="match status" value="1"/>
</dbReference>
<dbReference type="Pfam" id="PF01590">
    <property type="entry name" value="GAF"/>
    <property type="match status" value="1"/>
</dbReference>
<dbReference type="InterPro" id="IPR003018">
    <property type="entry name" value="GAF"/>
</dbReference>
<dbReference type="InterPro" id="IPR003593">
    <property type="entry name" value="AAA+_ATPase"/>
</dbReference>
<dbReference type="Gene3D" id="3.30.450.40">
    <property type="match status" value="1"/>
</dbReference>
<sequence length="546" mass="61384">MIDQTPFIFSNEVMHQLLLDMAQQRTTSNLFEVVVSRLATFSHVALARIWVLRPGDICHSCPVKAECHDRSNCLHLVASAGQSNTEGVQWTNIHGKYRRFPLGARKVGHIAATSKPVVVEHINKDSQWILDVEWAQQEKIQGFAGQPLIFQGKVLGVLAVFTKINLTSDVLKVLRVIADHVAAALANTLAFEEIEILKQKLELENSYLREELFDVASMGGFVGNSYALQQVLNQVDAVAPTNASVLILGESGTGKELVAREIHHRSSRKDKPMIKVNCASIPRDLFESEFFGHAKGAFTGALADRNGRFSAADGGTLFLDELGDIPLEHQSKLLRVLQEGEYERVGENQTRKTDVRIIAATNKNLHEEIVAKKFREDLYFRLNVFPIRVPPLRERKEDIELLANYFLQKILQEMNITQQQFNMQQLQELKEYDWPGNVRELRNIVERSAIFSLSGPLRLHLPETADSSTHSHAITTEDSSVILSEKKMLELQRENTRAALAQCNWKIYGIDGAATLLGIKPTTLATRIKKMNLKRPVANNRADICD</sequence>
<dbReference type="InterPro" id="IPR058031">
    <property type="entry name" value="AAA_lid_NorR"/>
</dbReference>
<keyword evidence="4" id="KW-0238">DNA-binding</keyword>
<dbReference type="InterPro" id="IPR027417">
    <property type="entry name" value="P-loop_NTPase"/>
</dbReference>
<dbReference type="SMART" id="SM00065">
    <property type="entry name" value="GAF"/>
    <property type="match status" value="1"/>
</dbReference>
<dbReference type="HOGENOM" id="CLU_000445_95_3_7"/>
<dbReference type="InterPro" id="IPR025662">
    <property type="entry name" value="Sigma_54_int_dom_ATP-bd_1"/>
</dbReference>
<dbReference type="InterPro" id="IPR029016">
    <property type="entry name" value="GAF-like_dom_sf"/>
</dbReference>
<name>Q6AKT3_DESPS</name>
<dbReference type="CDD" id="cd00009">
    <property type="entry name" value="AAA"/>
    <property type="match status" value="1"/>
</dbReference>
<reference evidence="8" key="1">
    <citation type="journal article" date="2004" name="Environ. Microbiol.">
        <title>The genome of Desulfotalea psychrophila, a sulfate-reducing bacterium from permanently cold Arctic sediments.</title>
        <authorList>
            <person name="Rabus R."/>
            <person name="Ruepp A."/>
            <person name="Frickey T."/>
            <person name="Rattei T."/>
            <person name="Fartmann B."/>
            <person name="Stark M."/>
            <person name="Bauer M."/>
            <person name="Zibat A."/>
            <person name="Lombardot T."/>
            <person name="Becker I."/>
            <person name="Amann J."/>
            <person name="Gellner K."/>
            <person name="Teeling H."/>
            <person name="Leuschner W.D."/>
            <person name="Gloeckner F.-O."/>
            <person name="Lupas A.N."/>
            <person name="Amann R."/>
            <person name="Klenk H.-P."/>
        </authorList>
    </citation>
    <scope>NUCLEOTIDE SEQUENCE [LARGE SCALE GENOMIC DNA]</scope>
    <source>
        <strain evidence="8">DSM 12343 / LSv54</strain>
    </source>
</reference>
<dbReference type="PROSITE" id="PS50045">
    <property type="entry name" value="SIGMA54_INTERACT_4"/>
    <property type="match status" value="1"/>
</dbReference>
<keyword evidence="8" id="KW-1185">Reference proteome</keyword>
<dbReference type="InterPro" id="IPR002078">
    <property type="entry name" value="Sigma_54_int"/>
</dbReference>
<dbReference type="GO" id="GO:0006355">
    <property type="term" value="P:regulation of DNA-templated transcription"/>
    <property type="evidence" value="ECO:0007669"/>
    <property type="project" value="InterPro"/>
</dbReference>
<protein>
    <submittedName>
        <fullName evidence="7">Related to hydrogenase-4 transcriptional activator</fullName>
    </submittedName>
</protein>
<dbReference type="PANTHER" id="PTHR32071:SF57">
    <property type="entry name" value="C4-DICARBOXYLATE TRANSPORT TRANSCRIPTIONAL REGULATORY PROTEIN DCTD"/>
    <property type="match status" value="1"/>
</dbReference>
<evidence type="ECO:0000256" key="1">
    <source>
        <dbReference type="ARBA" id="ARBA00022741"/>
    </source>
</evidence>
<dbReference type="SUPFAM" id="SSF52540">
    <property type="entry name" value="P-loop containing nucleoside triphosphate hydrolases"/>
    <property type="match status" value="1"/>
</dbReference>
<dbReference type="PROSITE" id="PS00688">
    <property type="entry name" value="SIGMA54_INTERACT_3"/>
    <property type="match status" value="1"/>
</dbReference>
<proteinExistence type="predicted"/>
<dbReference type="eggNOG" id="COG3604">
    <property type="taxonomic scope" value="Bacteria"/>
</dbReference>
<organism evidence="7 8">
    <name type="scientific">Desulfotalea psychrophila (strain LSv54 / DSM 12343)</name>
    <dbReference type="NCBI Taxonomy" id="177439"/>
    <lineage>
        <taxon>Bacteria</taxon>
        <taxon>Pseudomonadati</taxon>
        <taxon>Thermodesulfobacteriota</taxon>
        <taxon>Desulfobulbia</taxon>
        <taxon>Desulfobulbales</taxon>
        <taxon>Desulfocapsaceae</taxon>
        <taxon>Desulfotalea</taxon>
    </lineage>
</organism>
<dbReference type="Gene3D" id="1.10.8.60">
    <property type="match status" value="1"/>
</dbReference>
<evidence type="ECO:0000256" key="3">
    <source>
        <dbReference type="ARBA" id="ARBA00023015"/>
    </source>
</evidence>
<gene>
    <name evidence="7" type="ordered locus">DP2313</name>
</gene>
<evidence type="ECO:0000313" key="7">
    <source>
        <dbReference type="EMBL" id="CAG37042.1"/>
    </source>
</evidence>
<keyword evidence="2" id="KW-0067">ATP-binding</keyword>
<evidence type="ECO:0000256" key="2">
    <source>
        <dbReference type="ARBA" id="ARBA00022840"/>
    </source>
</evidence>
<dbReference type="KEGG" id="dps:DP2313"/>
<dbReference type="GO" id="GO:0005524">
    <property type="term" value="F:ATP binding"/>
    <property type="evidence" value="ECO:0007669"/>
    <property type="project" value="UniProtKB-KW"/>
</dbReference>
<dbReference type="Pfam" id="PF00158">
    <property type="entry name" value="Sigma54_activat"/>
    <property type="match status" value="1"/>
</dbReference>
<keyword evidence="5" id="KW-0804">Transcription</keyword>
<dbReference type="Gene3D" id="1.10.10.60">
    <property type="entry name" value="Homeodomain-like"/>
    <property type="match status" value="1"/>
</dbReference>